<organism evidence="5 6">
    <name type="scientific">Archangium violaceum Cb vi76</name>
    <dbReference type="NCBI Taxonomy" id="1406225"/>
    <lineage>
        <taxon>Bacteria</taxon>
        <taxon>Pseudomonadati</taxon>
        <taxon>Myxococcota</taxon>
        <taxon>Myxococcia</taxon>
        <taxon>Myxococcales</taxon>
        <taxon>Cystobacterineae</taxon>
        <taxon>Archangiaceae</taxon>
        <taxon>Archangium</taxon>
    </lineage>
</organism>
<dbReference type="PROSITE" id="PS51635">
    <property type="entry name" value="PNPLA"/>
    <property type="match status" value="1"/>
</dbReference>
<feature type="active site" description="Nucleophile" evidence="2">
    <location>
        <position position="296"/>
    </location>
</feature>
<evidence type="ECO:0000313" key="5">
    <source>
        <dbReference type="EMBL" id="KFA87922.1"/>
    </source>
</evidence>
<evidence type="ECO:0000256" key="2">
    <source>
        <dbReference type="PROSITE-ProRule" id="PRU01161"/>
    </source>
</evidence>
<feature type="domain" description="PNPLA" evidence="4">
    <location>
        <begin position="263"/>
        <end position="454"/>
    </location>
</feature>
<dbReference type="Proteomes" id="UP000028547">
    <property type="component" value="Unassembled WGS sequence"/>
</dbReference>
<dbReference type="Gene3D" id="3.40.1090.10">
    <property type="entry name" value="Cytosolic phospholipase A2 catalytic domain"/>
    <property type="match status" value="1"/>
</dbReference>
<sequence length="669" mass="72109">MSVKPTRTPSLPAPPPRQPEAAPSHPLEKVGQALQNAAKNVSTHVNRVVDTFEARLPTGVKPAAGKTGWEGITLTGKPLQIPLEALKKVDLGDLRKALERIFPPKIRDEEGKKLVDQTKDFRETLGKVRQLALELEMTPAHHPRRAELQKALEAAEGKLKADSGYTRATAPKPGALWVDPQFFEKELAGGKLHASHFPTGTPVTKPPAPMDFLFGNGPRELKLGEGASARTVRTPGEYKAAVAARRAELGMPVKDGEPQGVHLSLQGGGGKGKRYGAMLAEMYELGVVPTSLSGTSAGSIAAAFAATGAGPEQIQALAKDPRLSNLYDWDLDMKDGGLLNGEQAFELFDQELRELTGITDRPVTFADLKVPLQLIAAKAYDSGAGANGMTSAKDRIFVFSQETTPDTPVALAVRASMAIPGVFEPVQVVDPATGRRMHLVDGGALDNLPMGYNKNGLPAIGASLYTRATGHPADHQDTTKPLPAGNLDATNVLWNALNGYTLLKDSGADYNDYMDRTKPQANQFMLTLPTWDLTDPSKGDSTLKFGYDDKVDPALDGQSRQVTRDFLRDFLDDLRVPGSRGTNFKAEVPRDLRFDVPVDVKGKRYQVSYAGGDTLVATPAGGGKPIELAVGRQRIEAMYLDNMAFGDLRSQLAYTLTNPRSVKPSWLPF</sequence>
<evidence type="ECO:0000259" key="4">
    <source>
        <dbReference type="PROSITE" id="PS51635"/>
    </source>
</evidence>
<dbReference type="PANTHER" id="PTHR46394">
    <property type="entry name" value="ANNEXIN"/>
    <property type="match status" value="1"/>
</dbReference>
<keyword evidence="2" id="KW-0378">Hydrolase</keyword>
<evidence type="ECO:0000256" key="1">
    <source>
        <dbReference type="ARBA" id="ARBA00023098"/>
    </source>
</evidence>
<reference evidence="5 6" key="1">
    <citation type="submission" date="2014-07" db="EMBL/GenBank/DDBJ databases">
        <title>Draft Genome Sequence of Gephyronic Acid Producer, Cystobacter violaceus Strain Cb vi76.</title>
        <authorList>
            <person name="Stevens D.C."/>
            <person name="Young J."/>
            <person name="Carmichael R."/>
            <person name="Tan J."/>
            <person name="Taylor R.E."/>
        </authorList>
    </citation>
    <scope>NUCLEOTIDE SEQUENCE [LARGE SCALE GENOMIC DNA]</scope>
    <source>
        <strain evidence="5 6">Cb vi76</strain>
    </source>
</reference>
<dbReference type="AlphaFoldDB" id="A0A084SHI7"/>
<feature type="active site" description="Proton acceptor" evidence="2">
    <location>
        <position position="441"/>
    </location>
</feature>
<dbReference type="InterPro" id="IPR016035">
    <property type="entry name" value="Acyl_Trfase/lysoPLipase"/>
</dbReference>
<comment type="caution">
    <text evidence="5">The sequence shown here is derived from an EMBL/GenBank/DDBJ whole genome shotgun (WGS) entry which is preliminary data.</text>
</comment>
<protein>
    <submittedName>
        <fullName evidence="5">Phospholipase</fullName>
    </submittedName>
</protein>
<dbReference type="RefSeq" id="WP_043410652.1">
    <property type="nucleotide sequence ID" value="NZ_JPMI01000322.1"/>
</dbReference>
<gene>
    <name evidence="5" type="ORF">Q664_44895</name>
</gene>
<dbReference type="InterPro" id="IPR052580">
    <property type="entry name" value="Lipid_Hydrolase"/>
</dbReference>
<evidence type="ECO:0000256" key="3">
    <source>
        <dbReference type="SAM" id="MobiDB-lite"/>
    </source>
</evidence>
<dbReference type="InterPro" id="IPR002641">
    <property type="entry name" value="PNPLA_dom"/>
</dbReference>
<keyword evidence="2" id="KW-0442">Lipid degradation</keyword>
<dbReference type="GO" id="GO:0016042">
    <property type="term" value="P:lipid catabolic process"/>
    <property type="evidence" value="ECO:0007669"/>
    <property type="project" value="UniProtKB-UniRule"/>
</dbReference>
<keyword evidence="1 2" id="KW-0443">Lipid metabolism</keyword>
<dbReference type="EMBL" id="JPMI01000322">
    <property type="protein sequence ID" value="KFA87922.1"/>
    <property type="molecule type" value="Genomic_DNA"/>
</dbReference>
<feature type="compositionally biased region" description="Low complexity" evidence="3">
    <location>
        <begin position="1"/>
        <end position="10"/>
    </location>
</feature>
<dbReference type="PANTHER" id="PTHR46394:SF1">
    <property type="entry name" value="PNPLA DOMAIN-CONTAINING PROTEIN"/>
    <property type="match status" value="1"/>
</dbReference>
<accession>A0A084SHI7</accession>
<dbReference type="SUPFAM" id="SSF52151">
    <property type="entry name" value="FabD/lysophospholipase-like"/>
    <property type="match status" value="1"/>
</dbReference>
<feature type="short sequence motif" description="GXSXG" evidence="2">
    <location>
        <begin position="294"/>
        <end position="298"/>
    </location>
</feature>
<proteinExistence type="predicted"/>
<feature type="short sequence motif" description="DGA/G" evidence="2">
    <location>
        <begin position="441"/>
        <end position="443"/>
    </location>
</feature>
<dbReference type="Pfam" id="PF01734">
    <property type="entry name" value="Patatin"/>
    <property type="match status" value="1"/>
</dbReference>
<dbReference type="GO" id="GO:0016787">
    <property type="term" value="F:hydrolase activity"/>
    <property type="evidence" value="ECO:0007669"/>
    <property type="project" value="UniProtKB-UniRule"/>
</dbReference>
<feature type="short sequence motif" description="GXGXXG" evidence="2">
    <location>
        <begin position="267"/>
        <end position="272"/>
    </location>
</feature>
<evidence type="ECO:0000313" key="6">
    <source>
        <dbReference type="Proteomes" id="UP000028547"/>
    </source>
</evidence>
<name>A0A084SHI7_9BACT</name>
<feature type="region of interest" description="Disordered" evidence="3">
    <location>
        <begin position="1"/>
        <end position="28"/>
    </location>
</feature>